<accession>A0AAW0JIZ0</accession>
<evidence type="ECO:0000313" key="3">
    <source>
        <dbReference type="Proteomes" id="UP000237347"/>
    </source>
</evidence>
<feature type="compositionally biased region" description="Low complexity" evidence="1">
    <location>
        <begin position="55"/>
        <end position="64"/>
    </location>
</feature>
<gene>
    <name evidence="2" type="ORF">CFP56_032009</name>
</gene>
<evidence type="ECO:0000256" key="1">
    <source>
        <dbReference type="SAM" id="MobiDB-lite"/>
    </source>
</evidence>
<evidence type="ECO:0000313" key="2">
    <source>
        <dbReference type="EMBL" id="KAK7826704.1"/>
    </source>
</evidence>
<feature type="region of interest" description="Disordered" evidence="1">
    <location>
        <begin position="85"/>
        <end position="104"/>
    </location>
</feature>
<keyword evidence="3" id="KW-1185">Reference proteome</keyword>
<comment type="caution">
    <text evidence="2">The sequence shown here is derived from an EMBL/GenBank/DDBJ whole genome shotgun (WGS) entry which is preliminary data.</text>
</comment>
<protein>
    <submittedName>
        <fullName evidence="2">Uncharacterized protein</fullName>
    </submittedName>
</protein>
<proteinExistence type="predicted"/>
<reference evidence="2 3" key="1">
    <citation type="journal article" date="2018" name="Sci. Data">
        <title>The draft genome sequence of cork oak.</title>
        <authorList>
            <person name="Ramos A.M."/>
            <person name="Usie A."/>
            <person name="Barbosa P."/>
            <person name="Barros P.M."/>
            <person name="Capote T."/>
            <person name="Chaves I."/>
            <person name="Simoes F."/>
            <person name="Abreu I."/>
            <person name="Carrasquinho I."/>
            <person name="Faro C."/>
            <person name="Guimaraes J.B."/>
            <person name="Mendonca D."/>
            <person name="Nobrega F."/>
            <person name="Rodrigues L."/>
            <person name="Saibo N.J.M."/>
            <person name="Varela M.C."/>
            <person name="Egas C."/>
            <person name="Matos J."/>
            <person name="Miguel C.M."/>
            <person name="Oliveira M.M."/>
            <person name="Ricardo C.P."/>
            <person name="Goncalves S."/>
        </authorList>
    </citation>
    <scope>NUCLEOTIDE SEQUENCE [LARGE SCALE GENOMIC DNA]</scope>
    <source>
        <strain evidence="3">cv. HL8</strain>
    </source>
</reference>
<feature type="region of interest" description="Disordered" evidence="1">
    <location>
        <begin position="49"/>
        <end position="80"/>
    </location>
</feature>
<sequence>MLSLYNIHNNAITDNSHGLGLRGSESSLIDEMAETFGPLEHREGLGRGFRSEWQESSSPPSTSESGGGGEGDDAFLSIRDPELTQVRLGSSGSSPQSISPNPLQSQEFALAKGEGFEKRWSRFVAIGAKDWTSYSVTKFSNYDEEVVRREENTVGTMAKEEGRWRWVQLDHGEGGCG</sequence>
<dbReference type="EMBL" id="PKMF04000540">
    <property type="protein sequence ID" value="KAK7826704.1"/>
    <property type="molecule type" value="Genomic_DNA"/>
</dbReference>
<organism evidence="2 3">
    <name type="scientific">Quercus suber</name>
    <name type="common">Cork oak</name>
    <dbReference type="NCBI Taxonomy" id="58331"/>
    <lineage>
        <taxon>Eukaryota</taxon>
        <taxon>Viridiplantae</taxon>
        <taxon>Streptophyta</taxon>
        <taxon>Embryophyta</taxon>
        <taxon>Tracheophyta</taxon>
        <taxon>Spermatophyta</taxon>
        <taxon>Magnoliopsida</taxon>
        <taxon>eudicotyledons</taxon>
        <taxon>Gunneridae</taxon>
        <taxon>Pentapetalae</taxon>
        <taxon>rosids</taxon>
        <taxon>fabids</taxon>
        <taxon>Fagales</taxon>
        <taxon>Fagaceae</taxon>
        <taxon>Quercus</taxon>
    </lineage>
</organism>
<name>A0AAW0JIZ0_QUESU</name>
<dbReference type="Proteomes" id="UP000237347">
    <property type="component" value="Unassembled WGS sequence"/>
</dbReference>
<dbReference type="AlphaFoldDB" id="A0AAW0JIZ0"/>
<feature type="compositionally biased region" description="Low complexity" evidence="1">
    <location>
        <begin position="89"/>
        <end position="100"/>
    </location>
</feature>